<dbReference type="CDD" id="cd11684">
    <property type="entry name" value="DHR2_DOCK"/>
    <property type="match status" value="1"/>
</dbReference>
<dbReference type="InterPro" id="IPR036028">
    <property type="entry name" value="SH3-like_dom_sf"/>
</dbReference>
<protein>
    <recommendedName>
        <fullName evidence="14">SH3 domain-containing protein</fullName>
    </recommendedName>
</protein>
<feature type="compositionally biased region" description="Polar residues" evidence="8">
    <location>
        <begin position="1839"/>
        <end position="1853"/>
    </location>
</feature>
<dbReference type="GO" id="GO:0007264">
    <property type="term" value="P:small GTPase-mediated signal transduction"/>
    <property type="evidence" value="ECO:0007669"/>
    <property type="project" value="InterPro"/>
</dbReference>
<gene>
    <name evidence="12" type="ORF">E0Z10_g675</name>
</gene>
<evidence type="ECO:0000256" key="5">
    <source>
        <dbReference type="PROSITE-ProRule" id="PRU00192"/>
    </source>
</evidence>
<feature type="compositionally biased region" description="Polar residues" evidence="8">
    <location>
        <begin position="1777"/>
        <end position="1792"/>
    </location>
</feature>
<feature type="domain" description="C2 DOCK-type" evidence="10">
    <location>
        <begin position="641"/>
        <end position="715"/>
    </location>
</feature>
<feature type="domain" description="DOCKER" evidence="11">
    <location>
        <begin position="1364"/>
        <end position="1760"/>
    </location>
</feature>
<feature type="region of interest" description="Disordered" evidence="8">
    <location>
        <begin position="89"/>
        <end position="175"/>
    </location>
</feature>
<comment type="subcellular location">
    <subcellularLocation>
        <location evidence="1">Cytoplasm</location>
    </subcellularLocation>
</comment>
<dbReference type="InterPro" id="IPR035892">
    <property type="entry name" value="C2_domain_sf"/>
</dbReference>
<dbReference type="GO" id="GO:0005737">
    <property type="term" value="C:cytoplasm"/>
    <property type="evidence" value="ECO:0007669"/>
    <property type="project" value="UniProtKB-SubCell"/>
</dbReference>
<dbReference type="InterPro" id="IPR026791">
    <property type="entry name" value="DOCK"/>
</dbReference>
<dbReference type="PROSITE" id="PS51651">
    <property type="entry name" value="DOCKER"/>
    <property type="match status" value="1"/>
</dbReference>
<feature type="coiled-coil region" evidence="7">
    <location>
        <begin position="1646"/>
        <end position="1673"/>
    </location>
</feature>
<feature type="compositionally biased region" description="Basic and acidic residues" evidence="8">
    <location>
        <begin position="127"/>
        <end position="152"/>
    </location>
</feature>
<feature type="region of interest" description="Disordered" evidence="8">
    <location>
        <begin position="406"/>
        <end position="494"/>
    </location>
</feature>
<name>A0A4Z0Z971_9PEZI</name>
<evidence type="ECO:0000313" key="12">
    <source>
        <dbReference type="EMBL" id="TGJ88145.1"/>
    </source>
</evidence>
<organism evidence="12 13">
    <name type="scientific">Xylaria hypoxylon</name>
    <dbReference type="NCBI Taxonomy" id="37992"/>
    <lineage>
        <taxon>Eukaryota</taxon>
        <taxon>Fungi</taxon>
        <taxon>Dikarya</taxon>
        <taxon>Ascomycota</taxon>
        <taxon>Pezizomycotina</taxon>
        <taxon>Sordariomycetes</taxon>
        <taxon>Xylariomycetidae</taxon>
        <taxon>Xylariales</taxon>
        <taxon>Xylariaceae</taxon>
        <taxon>Xylaria</taxon>
    </lineage>
</organism>
<dbReference type="STRING" id="37992.A0A4Z0Z971"/>
<feature type="compositionally biased region" description="Basic and acidic residues" evidence="8">
    <location>
        <begin position="459"/>
        <end position="470"/>
    </location>
</feature>
<dbReference type="InterPro" id="IPR001452">
    <property type="entry name" value="SH3_domain"/>
</dbReference>
<dbReference type="InterPro" id="IPR027357">
    <property type="entry name" value="DOCKER_dom"/>
</dbReference>
<evidence type="ECO:0000256" key="4">
    <source>
        <dbReference type="ARBA" id="ARBA00022553"/>
    </source>
</evidence>
<dbReference type="SMART" id="SM00326">
    <property type="entry name" value="SH3"/>
    <property type="match status" value="1"/>
</dbReference>
<comment type="similarity">
    <text evidence="6">Belongs to the DOCK family.</text>
</comment>
<dbReference type="GO" id="GO:0005886">
    <property type="term" value="C:plasma membrane"/>
    <property type="evidence" value="ECO:0007669"/>
    <property type="project" value="TreeGrafter"/>
</dbReference>
<evidence type="ECO:0000256" key="3">
    <source>
        <dbReference type="ARBA" id="ARBA00022490"/>
    </source>
</evidence>
<evidence type="ECO:0000259" key="11">
    <source>
        <dbReference type="PROSITE" id="PS51651"/>
    </source>
</evidence>
<dbReference type="InterPro" id="IPR042455">
    <property type="entry name" value="DOCK_N_sub1"/>
</dbReference>
<feature type="compositionally biased region" description="Polar residues" evidence="8">
    <location>
        <begin position="485"/>
        <end position="494"/>
    </location>
</feature>
<evidence type="ECO:0000259" key="9">
    <source>
        <dbReference type="PROSITE" id="PS50002"/>
    </source>
</evidence>
<evidence type="ECO:0008006" key="14">
    <source>
        <dbReference type="Google" id="ProtNLM"/>
    </source>
</evidence>
<evidence type="ECO:0000256" key="6">
    <source>
        <dbReference type="PROSITE-ProRule" id="PRU00983"/>
    </source>
</evidence>
<feature type="compositionally biased region" description="Polar residues" evidence="8">
    <location>
        <begin position="412"/>
        <end position="434"/>
    </location>
</feature>
<feature type="domain" description="SH3" evidence="9">
    <location>
        <begin position="7"/>
        <end position="87"/>
    </location>
</feature>
<dbReference type="PROSITE" id="PS50002">
    <property type="entry name" value="SH3"/>
    <property type="match status" value="1"/>
</dbReference>
<dbReference type="InterPro" id="IPR032376">
    <property type="entry name" value="DOCK_N"/>
</dbReference>
<dbReference type="Pfam" id="PF23554">
    <property type="entry name" value="TPR_DOCK"/>
    <property type="match status" value="2"/>
</dbReference>
<feature type="compositionally biased region" description="Polar residues" evidence="8">
    <location>
        <begin position="103"/>
        <end position="118"/>
    </location>
</feature>
<keyword evidence="3" id="KW-0963">Cytoplasm</keyword>
<evidence type="ECO:0000259" key="10">
    <source>
        <dbReference type="PROSITE" id="PS51650"/>
    </source>
</evidence>
<dbReference type="InterPro" id="IPR056372">
    <property type="entry name" value="TPR_DOCK"/>
</dbReference>
<sequence>MPWQPLPRIAFAVATYPFETKVENELPLEIGDDLYIIEETPNGEWLRGYLLAPPSLLAGLTSVEGQTLEARVFSGIFPRSCVEIREVLGDGDGSENQDGDISLQESDQNMSQRCSDSGKSGIVSNHGRRDQGADDSRIKYQDQSRSNHEFFPHARISKNAGTDSPSHKPPAPVPMLRMGDETSTSINEPLIDEIASCLREWHSTNFHELLLTRQYTKLESVSQLIQTVDLARRQLLHNLLTDREAAVLREKTVWDLVRGNKLCGGEVIVRDPTQRGKVLIGDDSVIDITRLQSVMSLLEETPLPHVESMSLHHLMVDVKSFAASSNEPATLDLYLVAKSVGGSLTTLTETYTTEVLSGGTMGYMARDAQMRTLFTDLTSVDVGDGPSTDSELFLVVKVRAPQQIVAGKPSSRAGSFGQSNQSFSRDKPNSSSGPKASRRSLMWGSTRSAFSRGGSKLDALSEHPDERLYNDRSIPTRDGMAPPSTAGSVSGRTSIDGSQQIQIAANRLVGVGVLNLKFMMKDGGDSEQVVTIWSPTPLASPEMLETAKGWDSIVRNLLDSESGHYEKSRRAERLLVHLESFDHSDADVLIRSTPTLLSGINKTNKMGFSGAPTKPRSDIYITINEALLARQNLISRIRATEYPLCLAYLPLWDHQAFMSDGLHSLLLYRIDEHTQSAQPDSTGRGGYLSLPWSARANSSEVTGPLAVLHVETYLCSTRFSQDRTVLSLLKWKDGPKAEVSTLLRQLMFVPEIEVVKLLSDVLDSLFSILVEYQGNDEFEDLVFTALVRVLGIVHDRRFNVSPLVDQYAESRFNYPFATPCLVRSFTRLLTKPTEPETARKLRATLKVVRHILKFITHARGQQKAKEAGIGITGSTPGFTRHLQSIFKALDSMMRSTAPVLVGSQTLAVQHFHTWLPELIGLLTTEEILHIAIDFMDSCALVKGKLVLYKLILIINYSKLDLFSQPEQRSALSANTVRWISPHWGQTNEVTEQWRDQVRLCCSVLASQIHSLNSEIPDYVPKIVDSFLAIQSTKRKPKDRFSLLFPTSYPFPSKPLPGEPVDFDEPLIELSTLLSASSNSPNGMQLELSVDDITTILKNTLQVHLSILEGKAFPSNWLSVYTYHHKSTMRTLQYLAGILLDSALPHPDDAEDFDTELWRLFFMTLLKLVGSGCLALETFPEQKRRAVWKIAGDIREHGAELLRRTWEAVGWETSSDERMRYGLSKMGGYQVQYVPTLVGPIVQLCLSVHGGLRKVAVEVLQTMIVSEWTLSEDLSVIQTEMIDCLDSFFKDQAMTESLMQKLFIGELLQCFAPLSHIKDDPLYAALRELIATLDVFLDLLVAVHSGDVSGEASNLMNRLELMEFLRDMHKEDIFIRYVHQLGTLQRGLGNPTEAGLALRLHADLYDWDPATIIPALPEPNFPEQSHFERKERIFFEMIKHFEDGEAWSCALAAYNELRAQYESNVFDFAKLARTERAIATIYETLAKGDKLIPKYFKVVFKGLGFPINLRDKAYIYEGSHGERTTAFTDRMQEQYQAAQILTNGDVDSEVEGQYLIVSAVSPHRDLQHQAFQRARVAHPIRDYLLSSNPQRFSVSSKRNTSGPVEEHYAEKIVYATSEAFPSILRRSEIIEVGHIKLNAKETGLERIVRKTQEMTAVERQLAENEDNNELAQLMIGAMSVSVLPESETSVACYRKLLPVIDLDDIDEVEPELSKQENAIKIALVDHAIMIKRSLTSFSGSSNQILVKGYQDLYPHFLSTFAPEIAIFAPIQPHRDNSSGISLPWQRSSPTRESGQLRGNIRTSLTNGTAIVEEASTVQPIAMRQHGARLSFLGGRRKGSRQSNGETSSFTQITGESSESNSQYSKSKENLSRVLRTQSIDTNSSSNNHHRNGSTDAAGLASISDRSRKSREIVDIVEGDFGRAEGGVLRIKSVRKRLSILKLGKKPSRSNEIMGGVNEEQ</sequence>
<keyword evidence="2 5" id="KW-0728">SH3 domain</keyword>
<dbReference type="InterPro" id="IPR043161">
    <property type="entry name" value="DOCK_C_lobe_A"/>
</dbReference>
<dbReference type="Pfam" id="PF14429">
    <property type="entry name" value="DOCK-C2"/>
    <property type="match status" value="1"/>
</dbReference>
<keyword evidence="4" id="KW-0597">Phosphoprotein</keyword>
<dbReference type="EMBL" id="SKBN01000006">
    <property type="protein sequence ID" value="TGJ88145.1"/>
    <property type="molecule type" value="Genomic_DNA"/>
</dbReference>
<dbReference type="PANTHER" id="PTHR45653:SF10">
    <property type="entry name" value="MYOBLAST CITY, ISOFORM B"/>
    <property type="match status" value="1"/>
</dbReference>
<reference evidence="12 13" key="1">
    <citation type="submission" date="2019-03" db="EMBL/GenBank/DDBJ databases">
        <title>Draft genome sequence of Xylaria hypoxylon DSM 108379, a ubiquitous saprotrophic-parasitic fungi on hardwood.</title>
        <authorList>
            <person name="Buettner E."/>
            <person name="Leonhardt S."/>
            <person name="Gebauer A.M."/>
            <person name="Liers C."/>
            <person name="Hofrichter M."/>
            <person name="Kellner H."/>
        </authorList>
    </citation>
    <scope>NUCLEOTIDE SEQUENCE [LARGE SCALE GENOMIC DNA]</scope>
    <source>
        <strain evidence="12 13">DSM 108379</strain>
    </source>
</reference>
<dbReference type="GO" id="GO:0031267">
    <property type="term" value="F:small GTPase binding"/>
    <property type="evidence" value="ECO:0007669"/>
    <property type="project" value="TreeGrafter"/>
</dbReference>
<dbReference type="InterPro" id="IPR027007">
    <property type="entry name" value="C2_DOCK-type_domain"/>
</dbReference>
<dbReference type="Gene3D" id="2.60.40.150">
    <property type="entry name" value="C2 domain"/>
    <property type="match status" value="1"/>
</dbReference>
<dbReference type="PROSITE" id="PS51650">
    <property type="entry name" value="C2_DOCK"/>
    <property type="match status" value="1"/>
</dbReference>
<feature type="compositionally biased region" description="Low complexity" evidence="8">
    <location>
        <begin position="1854"/>
        <end position="1863"/>
    </location>
</feature>
<comment type="caution">
    <text evidence="12">The sequence shown here is derived from an EMBL/GenBank/DDBJ whole genome shotgun (WGS) entry which is preliminary data.</text>
</comment>
<dbReference type="Proteomes" id="UP000297716">
    <property type="component" value="Unassembled WGS sequence"/>
</dbReference>
<keyword evidence="13" id="KW-1185">Reference proteome</keyword>
<feature type="region of interest" description="Disordered" evidence="8">
    <location>
        <begin position="1777"/>
        <end position="1798"/>
    </location>
</feature>
<evidence type="ECO:0000256" key="8">
    <source>
        <dbReference type="SAM" id="MobiDB-lite"/>
    </source>
</evidence>
<dbReference type="SUPFAM" id="SSF50044">
    <property type="entry name" value="SH3-domain"/>
    <property type="match status" value="1"/>
</dbReference>
<dbReference type="GO" id="GO:0005085">
    <property type="term" value="F:guanyl-nucleotide exchange factor activity"/>
    <property type="evidence" value="ECO:0007669"/>
    <property type="project" value="InterPro"/>
</dbReference>
<dbReference type="Gene3D" id="1.20.1270.350">
    <property type="entry name" value="Dedicator of cytokinesis N-terminal subdomain"/>
    <property type="match status" value="1"/>
</dbReference>
<feature type="region of interest" description="Disordered" evidence="8">
    <location>
        <begin position="1831"/>
        <end position="1903"/>
    </location>
</feature>
<evidence type="ECO:0000256" key="7">
    <source>
        <dbReference type="SAM" id="Coils"/>
    </source>
</evidence>
<dbReference type="Pfam" id="PF16172">
    <property type="entry name" value="DOCK_N"/>
    <property type="match status" value="1"/>
</dbReference>
<proteinExistence type="inferred from homology"/>
<accession>A0A4Z0Z971</accession>
<dbReference type="PANTHER" id="PTHR45653">
    <property type="entry name" value="DEDICATOR OF CYTOKINESIS"/>
    <property type="match status" value="1"/>
</dbReference>
<dbReference type="Gene3D" id="2.30.30.40">
    <property type="entry name" value="SH3 Domains"/>
    <property type="match status" value="1"/>
</dbReference>
<dbReference type="OrthoDB" id="18896at2759"/>
<evidence type="ECO:0000256" key="2">
    <source>
        <dbReference type="ARBA" id="ARBA00022443"/>
    </source>
</evidence>
<keyword evidence="7" id="KW-0175">Coiled coil</keyword>
<evidence type="ECO:0000313" key="13">
    <source>
        <dbReference type="Proteomes" id="UP000297716"/>
    </source>
</evidence>
<dbReference type="Gene3D" id="1.25.40.410">
    <property type="match status" value="1"/>
</dbReference>
<evidence type="ECO:0000256" key="1">
    <source>
        <dbReference type="ARBA" id="ARBA00004496"/>
    </source>
</evidence>